<feature type="domain" description="Flavocytochrome c sulphide dehydrogenase flavin-binding" evidence="4">
    <location>
        <begin position="360"/>
        <end position="430"/>
    </location>
</feature>
<dbReference type="InterPro" id="IPR049386">
    <property type="entry name" value="FCSD_central"/>
</dbReference>
<dbReference type="InterPro" id="IPR037092">
    <property type="entry name" value="FlavoCytC_S_DH_flav-bd_sf"/>
</dbReference>
<evidence type="ECO:0000259" key="5">
    <source>
        <dbReference type="Pfam" id="PF21706"/>
    </source>
</evidence>
<dbReference type="EMBL" id="FMWD01000005">
    <property type="protein sequence ID" value="SCZ60137.1"/>
    <property type="molecule type" value="Genomic_DNA"/>
</dbReference>
<dbReference type="SUPFAM" id="SSF51905">
    <property type="entry name" value="FAD/NAD(P)-binding domain"/>
    <property type="match status" value="2"/>
</dbReference>
<dbReference type="GO" id="GO:0050660">
    <property type="term" value="F:flavin adenine dinucleotide binding"/>
    <property type="evidence" value="ECO:0007669"/>
    <property type="project" value="InterPro"/>
</dbReference>
<gene>
    <name evidence="6" type="ORF">SAMN03097708_01992</name>
</gene>
<keyword evidence="7" id="KW-1185">Reference proteome</keyword>
<protein>
    <submittedName>
        <fullName evidence="6">Sulfide dehydrogenase [flavocytochrome c] flavoprotein chain</fullName>
    </submittedName>
</protein>
<dbReference type="Gene3D" id="3.50.50.60">
    <property type="entry name" value="FAD/NAD(P)-binding domain"/>
    <property type="match status" value="2"/>
</dbReference>
<dbReference type="GO" id="GO:0016491">
    <property type="term" value="F:oxidoreductase activity"/>
    <property type="evidence" value="ECO:0007669"/>
    <property type="project" value="InterPro"/>
</dbReference>
<dbReference type="Pfam" id="PF21706">
    <property type="entry name" value="FCSD_central"/>
    <property type="match status" value="1"/>
</dbReference>
<dbReference type="InterPro" id="IPR023753">
    <property type="entry name" value="FAD/NAD-binding_dom"/>
</dbReference>
<dbReference type="STRING" id="415747.SAMN03097708_01992"/>
<evidence type="ECO:0000256" key="2">
    <source>
        <dbReference type="ARBA" id="ARBA00022827"/>
    </source>
</evidence>
<evidence type="ECO:0000259" key="4">
    <source>
        <dbReference type="Pfam" id="PF09242"/>
    </source>
</evidence>
<dbReference type="Gene3D" id="3.90.760.10">
    <property type="entry name" value="Flavocytochrome c sulphide dehydrogenase, flavin-binding domain"/>
    <property type="match status" value="1"/>
</dbReference>
<keyword evidence="1" id="KW-0285">Flavoprotein</keyword>
<dbReference type="AlphaFoldDB" id="A0A1G5QEM2"/>
<evidence type="ECO:0000259" key="3">
    <source>
        <dbReference type="Pfam" id="PF07992"/>
    </source>
</evidence>
<accession>A0A1G5QEM2</accession>
<dbReference type="SUPFAM" id="SSF55424">
    <property type="entry name" value="FAD/NAD-linked reductases, dimerisation (C-terminal) domain"/>
    <property type="match status" value="1"/>
</dbReference>
<dbReference type="InterPro" id="IPR006311">
    <property type="entry name" value="TAT_signal"/>
</dbReference>
<evidence type="ECO:0000313" key="7">
    <source>
        <dbReference type="Proteomes" id="UP000199648"/>
    </source>
</evidence>
<feature type="domain" description="FAD/NAD(P)-binding" evidence="3">
    <location>
        <begin position="35"/>
        <end position="151"/>
    </location>
</feature>
<organism evidence="6 7">
    <name type="scientific">Thiohalomonas denitrificans</name>
    <dbReference type="NCBI Taxonomy" id="415747"/>
    <lineage>
        <taxon>Bacteria</taxon>
        <taxon>Pseudomonadati</taxon>
        <taxon>Pseudomonadota</taxon>
        <taxon>Gammaproteobacteria</taxon>
        <taxon>Thiohalomonadales</taxon>
        <taxon>Thiohalomonadaceae</taxon>
        <taxon>Thiohalomonas</taxon>
    </lineage>
</organism>
<name>A0A1G5QEM2_9GAMM</name>
<dbReference type="InterPro" id="IPR036188">
    <property type="entry name" value="FAD/NAD-bd_sf"/>
</dbReference>
<dbReference type="InterPro" id="IPR015323">
    <property type="entry name" value="FlavoCytC_S_DH_flav-bd"/>
</dbReference>
<dbReference type="Pfam" id="PF09242">
    <property type="entry name" value="FCSD-flav_bind"/>
    <property type="match status" value="1"/>
</dbReference>
<evidence type="ECO:0000313" key="6">
    <source>
        <dbReference type="EMBL" id="SCZ60137.1"/>
    </source>
</evidence>
<reference evidence="6 7" key="1">
    <citation type="submission" date="2016-10" db="EMBL/GenBank/DDBJ databases">
        <authorList>
            <person name="de Groot N.N."/>
        </authorList>
    </citation>
    <scope>NUCLEOTIDE SEQUENCE [LARGE SCALE GENOMIC DNA]</scope>
    <source>
        <strain evidence="6 7">HLD2</strain>
    </source>
</reference>
<dbReference type="OrthoDB" id="9802771at2"/>
<dbReference type="InterPro" id="IPR052541">
    <property type="entry name" value="SQRD"/>
</dbReference>
<dbReference type="PROSITE" id="PS51318">
    <property type="entry name" value="TAT"/>
    <property type="match status" value="1"/>
</dbReference>
<dbReference type="RefSeq" id="WP_092996125.1">
    <property type="nucleotide sequence ID" value="NZ_FMWD01000005.1"/>
</dbReference>
<keyword evidence="2" id="KW-0274">FAD</keyword>
<dbReference type="Pfam" id="PF07992">
    <property type="entry name" value="Pyr_redox_2"/>
    <property type="match status" value="1"/>
</dbReference>
<sequence>MTDIHRRAFMRTAGGVAVLGATLGFPYLAMGATRRVVVVGGGVGGATAAKYLRKLDPGLSVTLIEAKPNYTSCFMSNEVLSGDRTLDSLTFGYDGLRNHGVEVVIDRVSGIDPVSKTVQTDGGKEFSYDACVVSPGIGFKWEAIEGYDENVAEEIPHAWYAGPQTLTLRRQLEAMPEGGKVLIAAPQNPFKCPPGPYERASQIAMYCKHHKPRAKIIILDPKDAFSKQGLYVEGWTKLYGYGSDNSMIEWVSGAEGGAVEAVDPGTRTLQTFVEDFQGDVVNIIPPQKAGAIAFAADLVEGDWCPVDKRTFESSRHKDIYVLGDASSASKMPKSAYAANSQAKVAAAAIVARFSGQEPDDPTFVNTCYSIVGEDFGISVAAVYSLDAANNSIEPIPNSGGVSPANASPELRKREVSYAHSWFSNVINDMME</sequence>
<dbReference type="PANTHER" id="PTHR43755">
    <property type="match status" value="1"/>
</dbReference>
<dbReference type="Proteomes" id="UP000199648">
    <property type="component" value="Unassembled WGS sequence"/>
</dbReference>
<dbReference type="FunFam" id="3.50.50.60:FF:000234">
    <property type="entry name" value="Flavocytochrome C sulfide dehydrogenase"/>
    <property type="match status" value="1"/>
</dbReference>
<evidence type="ECO:0000256" key="1">
    <source>
        <dbReference type="ARBA" id="ARBA00022630"/>
    </source>
</evidence>
<proteinExistence type="predicted"/>
<dbReference type="InterPro" id="IPR016156">
    <property type="entry name" value="FAD/NAD-linked_Rdtase_dimer_sf"/>
</dbReference>
<dbReference type="PANTHER" id="PTHR43755:SF1">
    <property type="entry name" value="FAD-DEPENDENT PYRIDINE NUCLEOTIDE-DISULPHIDE OXIDOREDUCTASE"/>
    <property type="match status" value="1"/>
</dbReference>
<feature type="domain" description="Sulfide dehydrogenase [flavocytochrome c] flavoprotein chain central" evidence="5">
    <location>
        <begin position="165"/>
        <end position="285"/>
    </location>
</feature>